<gene>
    <name evidence="3" type="ORF">QE417_004278</name>
</gene>
<dbReference type="EMBL" id="JAVLVU010000001">
    <property type="protein sequence ID" value="MDT3405206.1"/>
    <property type="molecule type" value="Genomic_DNA"/>
</dbReference>
<evidence type="ECO:0000259" key="2">
    <source>
        <dbReference type="Pfam" id="PF13568"/>
    </source>
</evidence>
<dbReference type="InterPro" id="IPR025665">
    <property type="entry name" value="Beta-barrel_OMP_2"/>
</dbReference>
<organism evidence="3 4">
    <name type="scientific">Mucilaginibacter terrae</name>
    <dbReference type="NCBI Taxonomy" id="1955052"/>
    <lineage>
        <taxon>Bacteria</taxon>
        <taxon>Pseudomonadati</taxon>
        <taxon>Bacteroidota</taxon>
        <taxon>Sphingobacteriia</taxon>
        <taxon>Sphingobacteriales</taxon>
        <taxon>Sphingobacteriaceae</taxon>
        <taxon>Mucilaginibacter</taxon>
    </lineage>
</organism>
<reference evidence="4" key="1">
    <citation type="submission" date="2023-07" db="EMBL/GenBank/DDBJ databases">
        <title>Functional and genomic diversity of the sorghum phyllosphere microbiome.</title>
        <authorList>
            <person name="Shade A."/>
        </authorList>
    </citation>
    <scope>NUCLEOTIDE SEQUENCE [LARGE SCALE GENOMIC DNA]</scope>
    <source>
        <strain evidence="4">SORGH_AS_0422</strain>
    </source>
</reference>
<dbReference type="Proteomes" id="UP001258315">
    <property type="component" value="Unassembled WGS sequence"/>
</dbReference>
<feature type="chain" id="PRO_5046746507" description="Outer membrane protein beta-barrel domain-containing protein" evidence="1">
    <location>
        <begin position="22"/>
        <end position="242"/>
    </location>
</feature>
<sequence>MRIKKAILLSVMLLLSHAGFAQVQAWGGGADENLVSFGFSFQYLLQDYKIVRQDSWRTPIRDPENGKDLTSPITQISSRPSPGFTVGFITRYRVAEHLELRTTPALVFADREINYEFEKKSDALNRQIQTTSIDLPLLLKLRSDRLKNFRAYLLGGVKYSLAVSKGKVDENAAPLQQNILNKRGIGSYEFGIGCDIYFEYFKMSPEIKVANSFNSVLAGNVPLSQPLSKLFLHSIMFSLHFE</sequence>
<accession>A0ABU3H007</accession>
<feature type="signal peptide" evidence="1">
    <location>
        <begin position="1"/>
        <end position="21"/>
    </location>
</feature>
<protein>
    <recommendedName>
        <fullName evidence="2">Outer membrane protein beta-barrel domain-containing protein</fullName>
    </recommendedName>
</protein>
<evidence type="ECO:0000313" key="3">
    <source>
        <dbReference type="EMBL" id="MDT3405206.1"/>
    </source>
</evidence>
<proteinExistence type="predicted"/>
<evidence type="ECO:0000313" key="4">
    <source>
        <dbReference type="Proteomes" id="UP001258315"/>
    </source>
</evidence>
<keyword evidence="4" id="KW-1185">Reference proteome</keyword>
<evidence type="ECO:0000256" key="1">
    <source>
        <dbReference type="SAM" id="SignalP"/>
    </source>
</evidence>
<dbReference type="RefSeq" id="WP_311953464.1">
    <property type="nucleotide sequence ID" value="NZ_JAVLVU010000001.1"/>
</dbReference>
<comment type="caution">
    <text evidence="3">The sequence shown here is derived from an EMBL/GenBank/DDBJ whole genome shotgun (WGS) entry which is preliminary data.</text>
</comment>
<feature type="domain" description="Outer membrane protein beta-barrel" evidence="2">
    <location>
        <begin position="65"/>
        <end position="216"/>
    </location>
</feature>
<name>A0ABU3H007_9SPHI</name>
<keyword evidence="1" id="KW-0732">Signal</keyword>
<dbReference type="Pfam" id="PF13568">
    <property type="entry name" value="OMP_b-brl_2"/>
    <property type="match status" value="1"/>
</dbReference>